<evidence type="ECO:0000313" key="2">
    <source>
        <dbReference type="EMBL" id="CEJ82046.1"/>
    </source>
</evidence>
<dbReference type="InterPro" id="IPR050266">
    <property type="entry name" value="AB_hydrolase_sf"/>
</dbReference>
<name>A0A0A1SUY4_9HYPO</name>
<dbReference type="EMBL" id="CDHN01000001">
    <property type="protein sequence ID" value="CEJ82046.1"/>
    <property type="molecule type" value="Genomic_DNA"/>
</dbReference>
<keyword evidence="3" id="KW-1185">Reference proteome</keyword>
<proteinExistence type="predicted"/>
<evidence type="ECO:0000259" key="1">
    <source>
        <dbReference type="Pfam" id="PF00561"/>
    </source>
</evidence>
<dbReference type="PANTHER" id="PTHR43798">
    <property type="entry name" value="MONOACYLGLYCEROL LIPASE"/>
    <property type="match status" value="1"/>
</dbReference>
<reference evidence="2 3" key="1">
    <citation type="journal article" date="2015" name="Genome Announc.">
        <title>Draft Genome Sequence and Gene Annotation of the Entomopathogenic Fungus Verticillium hemipterigenum.</title>
        <authorList>
            <person name="Horn F."/>
            <person name="Habel A."/>
            <person name="Scharf D.H."/>
            <person name="Dworschak J."/>
            <person name="Brakhage A.A."/>
            <person name="Guthke R."/>
            <person name="Hertweck C."/>
            <person name="Linde J."/>
        </authorList>
    </citation>
    <scope>NUCLEOTIDE SEQUENCE [LARGE SCALE GENOMIC DNA]</scope>
</reference>
<sequence length="279" mass="30267">MASGPSSTLYWTCVGTLDTQKPCLIFLHAAWMPSSMFDETTKHLSSYLPNANFLCIGANGHCKTYGGRKTFTLWDQADDIVALMDQLGIRKATFVGISMGSLIATRLALAYPTRVDGLCLLSSTATAESPEAAAAVAQVRDIWVSTDAPSGSIMDIAIQGWGGEPDLAGTRAAQIKRHWVTRHSGAENIDAILRSVVGRDDVLGRLKEITVPVLLVHGELDATWRVQEAEAIRDALVHAKVKLEVLKDVGHMVIWLRESRDVSDLIAGFVKEHVTSETA</sequence>
<gene>
    <name evidence="2" type="ORF">VHEMI02138</name>
</gene>
<dbReference type="Pfam" id="PF00561">
    <property type="entry name" value="Abhydrolase_1"/>
    <property type="match status" value="1"/>
</dbReference>
<dbReference type="InterPro" id="IPR029058">
    <property type="entry name" value="AB_hydrolase_fold"/>
</dbReference>
<dbReference type="SUPFAM" id="SSF53474">
    <property type="entry name" value="alpha/beta-Hydrolases"/>
    <property type="match status" value="1"/>
</dbReference>
<dbReference type="AlphaFoldDB" id="A0A0A1SUY4"/>
<organism evidence="2 3">
    <name type="scientific">[Torrubiella] hemipterigena</name>
    <dbReference type="NCBI Taxonomy" id="1531966"/>
    <lineage>
        <taxon>Eukaryota</taxon>
        <taxon>Fungi</taxon>
        <taxon>Dikarya</taxon>
        <taxon>Ascomycota</taxon>
        <taxon>Pezizomycotina</taxon>
        <taxon>Sordariomycetes</taxon>
        <taxon>Hypocreomycetidae</taxon>
        <taxon>Hypocreales</taxon>
        <taxon>Clavicipitaceae</taxon>
        <taxon>Clavicipitaceae incertae sedis</taxon>
        <taxon>'Torrubiella' clade</taxon>
    </lineage>
</organism>
<accession>A0A0A1SUY4</accession>
<evidence type="ECO:0000313" key="3">
    <source>
        <dbReference type="Proteomes" id="UP000039046"/>
    </source>
</evidence>
<feature type="domain" description="AB hydrolase-1" evidence="1">
    <location>
        <begin position="25"/>
        <end position="256"/>
    </location>
</feature>
<dbReference type="Proteomes" id="UP000039046">
    <property type="component" value="Unassembled WGS sequence"/>
</dbReference>
<dbReference type="STRING" id="1531966.A0A0A1SUY4"/>
<dbReference type="OrthoDB" id="190201at2759"/>
<dbReference type="HOGENOM" id="CLU_020336_50_4_1"/>
<dbReference type="InterPro" id="IPR000073">
    <property type="entry name" value="AB_hydrolase_1"/>
</dbReference>
<protein>
    <recommendedName>
        <fullName evidence="1">AB hydrolase-1 domain-containing protein</fullName>
    </recommendedName>
</protein>
<dbReference type="Gene3D" id="3.40.50.1820">
    <property type="entry name" value="alpha/beta hydrolase"/>
    <property type="match status" value="1"/>
</dbReference>